<feature type="signal peptide" evidence="2">
    <location>
        <begin position="1"/>
        <end position="27"/>
    </location>
</feature>
<feature type="compositionally biased region" description="Gly residues" evidence="1">
    <location>
        <begin position="112"/>
        <end position="122"/>
    </location>
</feature>
<dbReference type="OrthoDB" id="3690397at2"/>
<keyword evidence="4" id="KW-1185">Reference proteome</keyword>
<keyword evidence="2" id="KW-0732">Signal</keyword>
<feature type="chain" id="PRO_5015544320" evidence="2">
    <location>
        <begin position="28"/>
        <end position="122"/>
    </location>
</feature>
<feature type="compositionally biased region" description="Low complexity" evidence="1">
    <location>
        <begin position="102"/>
        <end position="111"/>
    </location>
</feature>
<reference evidence="3 4" key="1">
    <citation type="submission" date="2018-03" db="EMBL/GenBank/DDBJ databases">
        <title>Genomic Encyclopedia of Type Strains, Phase III (KMG-III): the genomes of soil and plant-associated and newly described type strains.</title>
        <authorList>
            <person name="Whitman W."/>
        </authorList>
    </citation>
    <scope>NUCLEOTIDE SEQUENCE [LARGE SCALE GENOMIC DNA]</scope>
    <source>
        <strain evidence="3 4">CGMCC 4.7125</strain>
    </source>
</reference>
<sequence length="122" mass="11776">MRTIRRSIVASVLALPLSFGAMGIASATEQVNTGSGAQVQGVGGGQQGAVNYHGQYAVAGPEGVAQYYVNSGTTGFGGGAYYGAGFSAAGPEGAATGNINASTGGQQMTGQQSGGLLSGLGL</sequence>
<protein>
    <submittedName>
        <fullName evidence="3">Uncharacterized protein</fullName>
    </submittedName>
</protein>
<evidence type="ECO:0000256" key="2">
    <source>
        <dbReference type="SAM" id="SignalP"/>
    </source>
</evidence>
<name>A0A2T0LPY3_9PSEU</name>
<comment type="caution">
    <text evidence="3">The sequence shown here is derived from an EMBL/GenBank/DDBJ whole genome shotgun (WGS) entry which is preliminary data.</text>
</comment>
<dbReference type="Proteomes" id="UP000238362">
    <property type="component" value="Unassembled WGS sequence"/>
</dbReference>
<dbReference type="AlphaFoldDB" id="A0A2T0LPY3"/>
<gene>
    <name evidence="3" type="ORF">B0I33_10947</name>
</gene>
<evidence type="ECO:0000313" key="4">
    <source>
        <dbReference type="Proteomes" id="UP000238362"/>
    </source>
</evidence>
<evidence type="ECO:0000256" key="1">
    <source>
        <dbReference type="SAM" id="MobiDB-lite"/>
    </source>
</evidence>
<organism evidence="3 4">
    <name type="scientific">Prauserella shujinwangii</name>
    <dbReference type="NCBI Taxonomy" id="1453103"/>
    <lineage>
        <taxon>Bacteria</taxon>
        <taxon>Bacillati</taxon>
        <taxon>Actinomycetota</taxon>
        <taxon>Actinomycetes</taxon>
        <taxon>Pseudonocardiales</taxon>
        <taxon>Pseudonocardiaceae</taxon>
        <taxon>Prauserella</taxon>
    </lineage>
</organism>
<dbReference type="EMBL" id="PVNH01000009">
    <property type="protein sequence ID" value="PRX45384.1"/>
    <property type="molecule type" value="Genomic_DNA"/>
</dbReference>
<dbReference type="RefSeq" id="WP_106180603.1">
    <property type="nucleotide sequence ID" value="NZ_PVNH01000009.1"/>
</dbReference>
<feature type="region of interest" description="Disordered" evidence="1">
    <location>
        <begin position="101"/>
        <end position="122"/>
    </location>
</feature>
<evidence type="ECO:0000313" key="3">
    <source>
        <dbReference type="EMBL" id="PRX45384.1"/>
    </source>
</evidence>
<accession>A0A2T0LPY3</accession>
<proteinExistence type="predicted"/>